<dbReference type="Gene3D" id="2.60.40.150">
    <property type="entry name" value="C2 domain"/>
    <property type="match status" value="1"/>
</dbReference>
<evidence type="ECO:0000259" key="3">
    <source>
        <dbReference type="PROSITE" id="PS50004"/>
    </source>
</evidence>
<name>A0AAD5M3Q3_PYTIN</name>
<dbReference type="Pfam" id="PF00168">
    <property type="entry name" value="C2"/>
    <property type="match status" value="1"/>
</dbReference>
<organism evidence="4 5">
    <name type="scientific">Pythium insidiosum</name>
    <name type="common">Pythiosis disease agent</name>
    <dbReference type="NCBI Taxonomy" id="114742"/>
    <lineage>
        <taxon>Eukaryota</taxon>
        <taxon>Sar</taxon>
        <taxon>Stramenopiles</taxon>
        <taxon>Oomycota</taxon>
        <taxon>Peronosporomycetes</taxon>
        <taxon>Pythiales</taxon>
        <taxon>Pythiaceae</taxon>
        <taxon>Pythium</taxon>
    </lineage>
</organism>
<feature type="region of interest" description="Disordered" evidence="2">
    <location>
        <begin position="1"/>
        <end position="26"/>
    </location>
</feature>
<feature type="region of interest" description="Disordered" evidence="2">
    <location>
        <begin position="429"/>
        <end position="449"/>
    </location>
</feature>
<evidence type="ECO:0000256" key="1">
    <source>
        <dbReference type="SAM" id="Coils"/>
    </source>
</evidence>
<feature type="domain" description="C2" evidence="3">
    <location>
        <begin position="17"/>
        <end position="172"/>
    </location>
</feature>
<dbReference type="AlphaFoldDB" id="A0AAD5M3Q3"/>
<keyword evidence="5" id="KW-1185">Reference proteome</keyword>
<keyword evidence="1" id="KW-0175">Coiled coil</keyword>
<dbReference type="InterPro" id="IPR035892">
    <property type="entry name" value="C2_domain_sf"/>
</dbReference>
<dbReference type="PROSITE" id="PS50004">
    <property type="entry name" value="C2"/>
    <property type="match status" value="1"/>
</dbReference>
<dbReference type="SUPFAM" id="SSF49562">
    <property type="entry name" value="C2 domain (Calcium/lipid-binding domain, CaLB)"/>
    <property type="match status" value="1"/>
</dbReference>
<gene>
    <name evidence="4" type="ORF">P43SY_001709</name>
</gene>
<comment type="caution">
    <text evidence="4">The sequence shown here is derived from an EMBL/GenBank/DDBJ whole genome shotgun (WGS) entry which is preliminary data.</text>
</comment>
<dbReference type="Proteomes" id="UP001209570">
    <property type="component" value="Unassembled WGS sequence"/>
</dbReference>
<dbReference type="InterPro" id="IPR000008">
    <property type="entry name" value="C2_dom"/>
</dbReference>
<accession>A0AAD5M3Q3</accession>
<sequence>MATASPQPCDSPPRRPSAGMRARPFSASDGRRAALMEVLVLGGENLVARERQQPMSSYVTCRVAEAPERGEATAPRLDVAWSRDECEDSATVYDLHSSPFAVTRVAEHSAAPLWNELLLLPVDAERHASEDALSLVVDVVQRDASQQEDSLVATASIPLRYRQSPQPLVLEFPPFPAADSPPIRVYLQLNAFSPATQTPAAWVCEAVVEALSMASPAAVGERDRCMVCVSLGEPSRVVADVRDLFETVRDGGIHSGRDADVNAALTPAALLQGGQCQWKFPLVWHHSSPAPSELHVSCLRLADQSLVGSSQLVASGSVSMREIADNGAAARLSVALRSPSDAGDTVGHVTLVLRAWSLQAWLRFQELRATRRVVCTNRRDRRRAELLALEWTSAICRGLNRYPLSSFYDAGGLSSMLAEYLAASIPATATAPDESTHAKSPSTEKTASDATQMLKEHIRLLQQEVVSKQQSIAKLQADVEERTNALRTCGLELLSTRKELRARDNHIAQLKVTIDEMRQREEEQLKELTAEPDMGAPMDNRTSQRLSLLAFKYKELDRKHREAQTALSEAQRVEKGYTQLEEQEKTAS</sequence>
<protein>
    <recommendedName>
        <fullName evidence="3">C2 domain-containing protein</fullName>
    </recommendedName>
</protein>
<dbReference type="EMBL" id="JAKCXM010000456">
    <property type="protein sequence ID" value="KAJ0393846.1"/>
    <property type="molecule type" value="Genomic_DNA"/>
</dbReference>
<feature type="coiled-coil region" evidence="1">
    <location>
        <begin position="507"/>
        <end position="583"/>
    </location>
</feature>
<evidence type="ECO:0000313" key="5">
    <source>
        <dbReference type="Proteomes" id="UP001209570"/>
    </source>
</evidence>
<reference evidence="4" key="1">
    <citation type="submission" date="2021-12" db="EMBL/GenBank/DDBJ databases">
        <title>Prjna785345.</title>
        <authorList>
            <person name="Rujirawat T."/>
            <person name="Krajaejun T."/>
        </authorList>
    </citation>
    <scope>NUCLEOTIDE SEQUENCE</scope>
    <source>
        <strain evidence="4">Pi057C3</strain>
    </source>
</reference>
<feature type="compositionally biased region" description="Polar residues" evidence="2">
    <location>
        <begin position="438"/>
        <end position="449"/>
    </location>
</feature>
<evidence type="ECO:0000313" key="4">
    <source>
        <dbReference type="EMBL" id="KAJ0393846.1"/>
    </source>
</evidence>
<evidence type="ECO:0000256" key="2">
    <source>
        <dbReference type="SAM" id="MobiDB-lite"/>
    </source>
</evidence>
<proteinExistence type="predicted"/>